<dbReference type="Proteomes" id="UP000680866">
    <property type="component" value="Chromosome"/>
</dbReference>
<evidence type="ECO:0000313" key="3">
    <source>
        <dbReference type="Proteomes" id="UP000680866"/>
    </source>
</evidence>
<organism evidence="2 3">
    <name type="scientific">Polymorphospora rubra</name>
    <dbReference type="NCBI Taxonomy" id="338584"/>
    <lineage>
        <taxon>Bacteria</taxon>
        <taxon>Bacillati</taxon>
        <taxon>Actinomycetota</taxon>
        <taxon>Actinomycetes</taxon>
        <taxon>Micromonosporales</taxon>
        <taxon>Micromonosporaceae</taxon>
        <taxon>Polymorphospora</taxon>
    </lineage>
</organism>
<proteinExistence type="predicted"/>
<gene>
    <name evidence="2" type="ORF">Prubr_14750</name>
</gene>
<sequence length="52" mass="5333">MRRIRTVVVLGCALAALALGAAGSGLRPGESASQHSLGCNRYGCYDAVRAGR</sequence>
<feature type="chain" id="PRO_5032589586" evidence="1">
    <location>
        <begin position="22"/>
        <end position="52"/>
    </location>
</feature>
<dbReference type="AlphaFoldDB" id="A0A810MV62"/>
<dbReference type="RefSeq" id="WP_212822780.1">
    <property type="nucleotide sequence ID" value="NZ_AP023359.1"/>
</dbReference>
<evidence type="ECO:0000313" key="2">
    <source>
        <dbReference type="EMBL" id="BCJ64454.1"/>
    </source>
</evidence>
<name>A0A810MV62_9ACTN</name>
<dbReference type="EMBL" id="AP023359">
    <property type="protein sequence ID" value="BCJ64454.1"/>
    <property type="molecule type" value="Genomic_DNA"/>
</dbReference>
<keyword evidence="1" id="KW-0732">Signal</keyword>
<dbReference type="KEGG" id="pry:Prubr_14750"/>
<accession>A0A810MV62</accession>
<evidence type="ECO:0000256" key="1">
    <source>
        <dbReference type="SAM" id="SignalP"/>
    </source>
</evidence>
<protein>
    <submittedName>
        <fullName evidence="2">Uncharacterized protein</fullName>
    </submittedName>
</protein>
<keyword evidence="3" id="KW-1185">Reference proteome</keyword>
<reference evidence="2" key="1">
    <citation type="submission" date="2020-08" db="EMBL/GenBank/DDBJ databases">
        <title>Whole genome shotgun sequence of Polymorphospora rubra NBRC 101157.</title>
        <authorList>
            <person name="Komaki H."/>
            <person name="Tamura T."/>
        </authorList>
    </citation>
    <scope>NUCLEOTIDE SEQUENCE</scope>
    <source>
        <strain evidence="2">NBRC 101157</strain>
    </source>
</reference>
<feature type="signal peptide" evidence="1">
    <location>
        <begin position="1"/>
        <end position="21"/>
    </location>
</feature>